<evidence type="ECO:0000256" key="1">
    <source>
        <dbReference type="ARBA" id="ARBA00022443"/>
    </source>
</evidence>
<protein>
    <submittedName>
        <fullName evidence="5">Sh3 domain-containing</fullName>
    </submittedName>
</protein>
<dbReference type="InterPro" id="IPR036028">
    <property type="entry name" value="SH3-like_dom_sf"/>
</dbReference>
<evidence type="ECO:0000313" key="5">
    <source>
        <dbReference type="EMBL" id="KAJ6244447.1"/>
    </source>
</evidence>
<evidence type="ECO:0000256" key="3">
    <source>
        <dbReference type="SAM" id="MobiDB-lite"/>
    </source>
</evidence>
<sequence>MSENMDYDDFLFDHQDDPKAYALCDYTKKKESELSFQKGEIIFVTGKNETGWWQGETISDIGLFHTSMIKLEEEENSDRKTQNLSEISGITFQLQKNVRNIISNNQTNTTKNNSVNVGNNSNNLSSLNFEGSNFVLPKLENFDQNRSYGSRKKKKRVIVAIDESEIYSNESDHENDQKARALNDYEGEYEGDINFKKGEIIYVYGNFDSQMVQAENQDRFIGKVPTKMIEFIDKEGNVIKNPFKTIDKSSLGASISMGYKPKRKDLSKRQDVEDNESDPKKPQKGGKKALQRIEVNTLEDDDEDLYKYDPDEDHMDDPKAITTVDYTAQRSQELSFTKGEIIYITGTNESDWWQGEKIDFSIGLFKKGMINIIDDKGQEDLKDFNEKNKLLKMEEKQKEEEKEKGKGEEQEVGGLTWMNFLMGDEYVDDQDITEKDQEENSSKLANEGNNTTKNLPSIKESIKSQDNKFYPNNTQNVSKDNNNENKNNKNNNVDTQTKNIKIKPNNDANTNTNTNTNTNININVNVKVGGNSNDENNEKEKDANRVVQSQNSNKTVLDSILNNSNIKDTQPTEKKINDRANNLKINKYIPSSQNLSRKKTSGLFNKSIDISSRSKQSWVMERIKKINSLSDSNNSDNFQSKEKTINKSKIINKDQKESNNENKNERFGGNNRMDKMNLIRTQNNKKLKQNNGNVKQNSFQSKSYNNENDNDQKKNIRENEKENENENEREREKEKEKEKENENEREREREKEKEKDEEKDEEKGEDEDDEKEKEKDGIHKSNNNNTSIKPQNANIDKNIIKNFNKIENNKNNNNENENTNEVQNQGKGKPSYKSNNGINSKNTKNGLIKTKKIRLDKHVSINKQVLKMKNEKLNERKPLNTNHLTKNNNNVKMDKEPTNEIPQNITVYEFMVNWKEKAYKPNNDFVEFKVTAMDTFESDFLNDLSFKRGEVLTVIAQDKNGWCLGVNSIKNRGIFPNTFVKKIPKEDLKKRYVQCYRVIEGFIGKNKAQLTINVGDELELISRSFGNWVKVKMVGSDTVGLVNRNKIKEI</sequence>
<evidence type="ECO:0000259" key="4">
    <source>
        <dbReference type="PROSITE" id="PS50002"/>
    </source>
</evidence>
<feature type="domain" description="SH3" evidence="4">
    <location>
        <begin position="991"/>
        <end position="1050"/>
    </location>
</feature>
<gene>
    <name evidence="5" type="ORF">M0813_02412</name>
</gene>
<accession>A0ABQ8YIM4</accession>
<feature type="region of interest" description="Disordered" evidence="3">
    <location>
        <begin position="807"/>
        <end position="847"/>
    </location>
</feature>
<feature type="domain" description="SH3" evidence="4">
    <location>
        <begin position="925"/>
        <end position="985"/>
    </location>
</feature>
<feature type="region of interest" description="Disordered" evidence="3">
    <location>
        <begin position="255"/>
        <end position="291"/>
    </location>
</feature>
<organism evidence="5 6">
    <name type="scientific">Anaeramoeba flamelloides</name>
    <dbReference type="NCBI Taxonomy" id="1746091"/>
    <lineage>
        <taxon>Eukaryota</taxon>
        <taxon>Metamonada</taxon>
        <taxon>Anaeramoebidae</taxon>
        <taxon>Anaeramoeba</taxon>
    </lineage>
</organism>
<comment type="caution">
    <text evidence="5">The sequence shown here is derived from an EMBL/GenBank/DDBJ whole genome shotgun (WGS) entry which is preliminary data.</text>
</comment>
<feature type="compositionally biased region" description="Low complexity" evidence="3">
    <location>
        <begin position="488"/>
        <end position="499"/>
    </location>
</feature>
<dbReference type="EMBL" id="JAOAOG010000164">
    <property type="protein sequence ID" value="KAJ6244447.1"/>
    <property type="molecule type" value="Genomic_DNA"/>
</dbReference>
<name>A0ABQ8YIM4_9EUKA</name>
<feature type="compositionally biased region" description="Basic and acidic residues" evidence="3">
    <location>
        <begin position="392"/>
        <end position="409"/>
    </location>
</feature>
<dbReference type="PANTHER" id="PTHR45929">
    <property type="entry name" value="JAK PATHWAY SIGNAL TRANSDUCTION ADAPTOR MOLECULE"/>
    <property type="match status" value="1"/>
</dbReference>
<feature type="compositionally biased region" description="Polar residues" evidence="3">
    <location>
        <begin position="822"/>
        <end position="845"/>
    </location>
</feature>
<dbReference type="PROSITE" id="PS50002">
    <property type="entry name" value="SH3"/>
    <property type="match status" value="5"/>
</dbReference>
<evidence type="ECO:0000256" key="2">
    <source>
        <dbReference type="PROSITE-ProRule" id="PRU00192"/>
    </source>
</evidence>
<keyword evidence="6" id="KW-1185">Reference proteome</keyword>
<dbReference type="Pfam" id="PF00018">
    <property type="entry name" value="SH3_1"/>
    <property type="match status" value="2"/>
</dbReference>
<feature type="domain" description="SH3" evidence="4">
    <location>
        <begin position="15"/>
        <end position="74"/>
    </location>
</feature>
<proteinExistence type="predicted"/>
<feature type="region of interest" description="Disordered" evidence="3">
    <location>
        <begin position="392"/>
        <end position="413"/>
    </location>
</feature>
<dbReference type="InterPro" id="IPR001452">
    <property type="entry name" value="SH3_domain"/>
</dbReference>
<dbReference type="CDD" id="cd00174">
    <property type="entry name" value="SH3"/>
    <property type="match status" value="4"/>
</dbReference>
<feature type="compositionally biased region" description="Acidic residues" evidence="3">
    <location>
        <begin position="757"/>
        <end position="771"/>
    </location>
</feature>
<dbReference type="Proteomes" id="UP001150062">
    <property type="component" value="Unassembled WGS sequence"/>
</dbReference>
<dbReference type="InterPro" id="IPR050670">
    <property type="entry name" value="STAM"/>
</dbReference>
<feature type="domain" description="SH3" evidence="4">
    <location>
        <begin position="315"/>
        <end position="375"/>
    </location>
</feature>
<dbReference type="SMART" id="SM00326">
    <property type="entry name" value="SH3"/>
    <property type="match status" value="5"/>
</dbReference>
<feature type="domain" description="SH3" evidence="4">
    <location>
        <begin position="174"/>
        <end position="234"/>
    </location>
</feature>
<feature type="compositionally biased region" description="Basic and acidic residues" evidence="3">
    <location>
        <begin position="710"/>
        <end position="756"/>
    </location>
</feature>
<keyword evidence="1 2" id="KW-0728">SH3 domain</keyword>
<dbReference type="Pfam" id="PF07653">
    <property type="entry name" value="SH3_2"/>
    <property type="match status" value="2"/>
</dbReference>
<feature type="compositionally biased region" description="Basic and acidic residues" evidence="3">
    <location>
        <begin position="267"/>
        <end position="281"/>
    </location>
</feature>
<evidence type="ECO:0000313" key="6">
    <source>
        <dbReference type="Proteomes" id="UP001150062"/>
    </source>
</evidence>
<dbReference type="PANTHER" id="PTHR45929:SF3">
    <property type="entry name" value="JAK PATHWAY SIGNAL TRANSDUCTION ADAPTOR MOLECULE"/>
    <property type="match status" value="1"/>
</dbReference>
<feature type="compositionally biased region" description="Basic and acidic residues" evidence="3">
    <location>
        <begin position="639"/>
        <end position="677"/>
    </location>
</feature>
<feature type="compositionally biased region" description="Low complexity" evidence="3">
    <location>
        <begin position="807"/>
        <end position="821"/>
    </location>
</feature>
<feature type="region of interest" description="Disordered" evidence="3">
    <location>
        <begin position="629"/>
        <end position="794"/>
    </location>
</feature>
<feature type="compositionally biased region" description="Polar residues" evidence="3">
    <location>
        <begin position="698"/>
        <end position="707"/>
    </location>
</feature>
<feature type="compositionally biased region" description="Polar residues" evidence="3">
    <location>
        <begin position="780"/>
        <end position="791"/>
    </location>
</feature>
<dbReference type="Gene3D" id="2.30.30.40">
    <property type="entry name" value="SH3 Domains"/>
    <property type="match status" value="5"/>
</dbReference>
<reference evidence="5" key="1">
    <citation type="submission" date="2022-08" db="EMBL/GenBank/DDBJ databases">
        <title>Novel sulfate-reducing endosymbionts in the free-living metamonad Anaeramoeba.</title>
        <authorList>
            <person name="Jerlstrom-Hultqvist J."/>
            <person name="Cepicka I."/>
            <person name="Gallot-Lavallee L."/>
            <person name="Salas-Leiva D."/>
            <person name="Curtis B.A."/>
            <person name="Zahonova K."/>
            <person name="Pipaliya S."/>
            <person name="Dacks J."/>
            <person name="Roger A.J."/>
        </authorList>
    </citation>
    <scope>NUCLEOTIDE SEQUENCE</scope>
    <source>
        <strain evidence="5">Schooner1</strain>
    </source>
</reference>
<feature type="compositionally biased region" description="Low complexity" evidence="3">
    <location>
        <begin position="509"/>
        <end position="526"/>
    </location>
</feature>
<dbReference type="SUPFAM" id="SSF50044">
    <property type="entry name" value="SH3-domain"/>
    <property type="match status" value="5"/>
</dbReference>
<feature type="compositionally biased region" description="Polar residues" evidence="3">
    <location>
        <begin position="442"/>
        <end position="455"/>
    </location>
</feature>
<feature type="region of interest" description="Disordered" evidence="3">
    <location>
        <begin position="433"/>
        <end position="549"/>
    </location>
</feature>